<sequence>MIALDTMLPAFDVNDASGRALKLTDFMGQSNVLIYFMRTSTCQVCVNHVRDLAKHKAELDAHGITVLVAIPEGAEAVARWQKKSASPFIGISAPSGSTHAEFGLNKKLFGSMQETGVVLADKTGRVRYTRGAVIATGAYNWQELYSAMTEHLPVAA</sequence>
<evidence type="ECO:0000313" key="2">
    <source>
        <dbReference type="EMBL" id="MFK4637726.1"/>
    </source>
</evidence>
<comment type="caution">
    <text evidence="2">The sequence shown here is derived from an EMBL/GenBank/DDBJ whole genome shotgun (WGS) entry which is preliminary data.</text>
</comment>
<evidence type="ECO:0000313" key="3">
    <source>
        <dbReference type="Proteomes" id="UP001620520"/>
    </source>
</evidence>
<evidence type="ECO:0000259" key="1">
    <source>
        <dbReference type="PROSITE" id="PS51352"/>
    </source>
</evidence>
<feature type="domain" description="Thioredoxin" evidence="1">
    <location>
        <begin position="2"/>
        <end position="153"/>
    </location>
</feature>
<dbReference type="Proteomes" id="UP001620520">
    <property type="component" value="Unassembled WGS sequence"/>
</dbReference>
<reference evidence="2 3" key="1">
    <citation type="submission" date="2024-10" db="EMBL/GenBank/DDBJ databases">
        <title>Novel secondary metabolite-producing bacteria for plant disease control.</title>
        <authorList>
            <person name="Chevrette M."/>
        </authorList>
    </citation>
    <scope>NUCLEOTIDE SEQUENCE [LARGE SCALE GENOMIC DNA]</scope>
    <source>
        <strain evidence="2 3">J30 TE3557</strain>
    </source>
</reference>
<organism evidence="2 3">
    <name type="scientific">Paenarthrobacter histidinolovorans</name>
    <dbReference type="NCBI Taxonomy" id="43664"/>
    <lineage>
        <taxon>Bacteria</taxon>
        <taxon>Bacillati</taxon>
        <taxon>Actinomycetota</taxon>
        <taxon>Actinomycetes</taxon>
        <taxon>Micrococcales</taxon>
        <taxon>Micrococcaceae</taxon>
        <taxon>Paenarthrobacter</taxon>
    </lineage>
</organism>
<proteinExistence type="predicted"/>
<dbReference type="Pfam" id="PF00578">
    <property type="entry name" value="AhpC-TSA"/>
    <property type="match status" value="1"/>
</dbReference>
<protein>
    <submittedName>
        <fullName evidence="2">Peroxiredoxin</fullName>
    </submittedName>
</protein>
<dbReference type="InterPro" id="IPR013766">
    <property type="entry name" value="Thioredoxin_domain"/>
</dbReference>
<name>A0ABW8N158_9MICC</name>
<gene>
    <name evidence="2" type="ORF">ABIA52_000615</name>
</gene>
<keyword evidence="3" id="KW-1185">Reference proteome</keyword>
<dbReference type="Gene3D" id="3.40.30.10">
    <property type="entry name" value="Glutaredoxin"/>
    <property type="match status" value="1"/>
</dbReference>
<accession>A0ABW8N158</accession>
<dbReference type="PROSITE" id="PS51352">
    <property type="entry name" value="THIOREDOXIN_2"/>
    <property type="match status" value="1"/>
</dbReference>
<dbReference type="RefSeq" id="WP_189020376.1">
    <property type="nucleotide sequence ID" value="NZ_BMPM01000009.1"/>
</dbReference>
<dbReference type="InterPro" id="IPR000866">
    <property type="entry name" value="AhpC/TSA"/>
</dbReference>
<dbReference type="EMBL" id="JBIYEW010000003">
    <property type="protein sequence ID" value="MFK4637726.1"/>
    <property type="molecule type" value="Genomic_DNA"/>
</dbReference>
<dbReference type="InterPro" id="IPR036249">
    <property type="entry name" value="Thioredoxin-like_sf"/>
</dbReference>
<dbReference type="SUPFAM" id="SSF52833">
    <property type="entry name" value="Thioredoxin-like"/>
    <property type="match status" value="1"/>
</dbReference>